<proteinExistence type="predicted"/>
<evidence type="ECO:0000259" key="1">
    <source>
        <dbReference type="Pfam" id="PF13649"/>
    </source>
</evidence>
<dbReference type="GO" id="GO:0032259">
    <property type="term" value="P:methylation"/>
    <property type="evidence" value="ECO:0007669"/>
    <property type="project" value="UniProtKB-KW"/>
</dbReference>
<dbReference type="SUPFAM" id="SSF53335">
    <property type="entry name" value="S-adenosyl-L-methionine-dependent methyltransferases"/>
    <property type="match status" value="1"/>
</dbReference>
<dbReference type="GO" id="GO:0008168">
    <property type="term" value="F:methyltransferase activity"/>
    <property type="evidence" value="ECO:0007669"/>
    <property type="project" value="UniProtKB-KW"/>
</dbReference>
<keyword evidence="3" id="KW-1185">Reference proteome</keyword>
<protein>
    <submittedName>
        <fullName evidence="2">Class I SAM-dependent methyltransferase</fullName>
    </submittedName>
</protein>
<comment type="caution">
    <text evidence="2">The sequence shown here is derived from an EMBL/GenBank/DDBJ whole genome shotgun (WGS) entry which is preliminary data.</text>
</comment>
<evidence type="ECO:0000313" key="2">
    <source>
        <dbReference type="EMBL" id="GAA4456754.1"/>
    </source>
</evidence>
<dbReference type="PANTHER" id="PTHR43591">
    <property type="entry name" value="METHYLTRANSFERASE"/>
    <property type="match status" value="1"/>
</dbReference>
<feature type="domain" description="Methyltransferase" evidence="1">
    <location>
        <begin position="77"/>
        <end position="189"/>
    </location>
</feature>
<gene>
    <name evidence="2" type="ORF">GCM10023189_26480</name>
</gene>
<dbReference type="Pfam" id="PF13649">
    <property type="entry name" value="Methyltransf_25"/>
    <property type="match status" value="1"/>
</dbReference>
<evidence type="ECO:0000313" key="3">
    <source>
        <dbReference type="Proteomes" id="UP001501175"/>
    </source>
</evidence>
<dbReference type="InterPro" id="IPR029063">
    <property type="entry name" value="SAM-dependent_MTases_sf"/>
</dbReference>
<accession>A0ABP8MYR9</accession>
<dbReference type="CDD" id="cd02440">
    <property type="entry name" value="AdoMet_MTases"/>
    <property type="match status" value="1"/>
</dbReference>
<reference evidence="3" key="1">
    <citation type="journal article" date="2019" name="Int. J. Syst. Evol. Microbiol.">
        <title>The Global Catalogue of Microorganisms (GCM) 10K type strain sequencing project: providing services to taxonomists for standard genome sequencing and annotation.</title>
        <authorList>
            <consortium name="The Broad Institute Genomics Platform"/>
            <consortium name="The Broad Institute Genome Sequencing Center for Infectious Disease"/>
            <person name="Wu L."/>
            <person name="Ma J."/>
        </authorList>
    </citation>
    <scope>NUCLEOTIDE SEQUENCE [LARGE SCALE GENOMIC DNA]</scope>
    <source>
        <strain evidence="3">JCM 17927</strain>
    </source>
</reference>
<dbReference type="Gene3D" id="3.40.50.150">
    <property type="entry name" value="Vaccinia Virus protein VP39"/>
    <property type="match status" value="1"/>
</dbReference>
<dbReference type="EMBL" id="BAABHD010000029">
    <property type="protein sequence ID" value="GAA4456754.1"/>
    <property type="molecule type" value="Genomic_DNA"/>
</dbReference>
<organism evidence="2 3">
    <name type="scientific">Nibrella saemangeumensis</name>
    <dbReference type="NCBI Taxonomy" id="1084526"/>
    <lineage>
        <taxon>Bacteria</taxon>
        <taxon>Pseudomonadati</taxon>
        <taxon>Bacteroidota</taxon>
        <taxon>Cytophagia</taxon>
        <taxon>Cytophagales</taxon>
        <taxon>Spirosomataceae</taxon>
        <taxon>Nibrella</taxon>
    </lineage>
</organism>
<dbReference type="InterPro" id="IPR041698">
    <property type="entry name" value="Methyltransf_25"/>
</dbReference>
<dbReference type="PANTHER" id="PTHR43591:SF24">
    <property type="entry name" value="2-METHOXY-6-POLYPRENYL-1,4-BENZOQUINOL METHYLASE, MITOCHONDRIAL"/>
    <property type="match status" value="1"/>
</dbReference>
<keyword evidence="2" id="KW-0808">Transferase</keyword>
<dbReference type="Proteomes" id="UP001501175">
    <property type="component" value="Unassembled WGS sequence"/>
</dbReference>
<dbReference type="RefSeq" id="WP_345244198.1">
    <property type="nucleotide sequence ID" value="NZ_BAABHD010000029.1"/>
</dbReference>
<name>A0ABP8MYR9_9BACT</name>
<sequence>MSIIQVVRPFVPASLRRIVKNLYISLEDQTELWLGKRDALTPPRSKIFIGGGDFKAIGQEFKRLFIEYGELKPHHNVLDIGCGIGRMAVPLTNYLNESGSYEGIDIVKMGIDWCRKHITPRFPNFRFQQADVYNSHYNPTGRYQAYEYQLPYPDNQFDFIFLTSVFTHMPPREIDQYLAEINRVMKSGGRCFATFFILNDESRRLMTSPESVYNFKHAVDGRYVHSTDDPDICSAVDETVLRAMLSSNNLTSLDPILYGTWCSRKDGISFQDIVLIEKL</sequence>
<keyword evidence="2" id="KW-0489">Methyltransferase</keyword>